<feature type="binding site" evidence="13">
    <location>
        <position position="269"/>
    </location>
    <ligand>
        <name>substrate</name>
    </ligand>
</feature>
<dbReference type="GO" id="GO:0006592">
    <property type="term" value="P:ornithine biosynthetic process"/>
    <property type="evidence" value="ECO:0007669"/>
    <property type="project" value="TreeGrafter"/>
</dbReference>
<dbReference type="FunFam" id="3.10.20.340:FF:000001">
    <property type="entry name" value="Arginine biosynthesis bifunctional protein ArgJ, chloroplastic"/>
    <property type="match status" value="1"/>
</dbReference>
<gene>
    <name evidence="13" type="primary">argJ</name>
    <name evidence="14" type="ORF">N783_07850</name>
</gene>
<dbReference type="Pfam" id="PF01960">
    <property type="entry name" value="ArgJ"/>
    <property type="match status" value="1"/>
</dbReference>
<protein>
    <recommendedName>
        <fullName evidence="13">Arginine biosynthesis bifunctional protein ArgJ</fullName>
    </recommendedName>
    <domain>
        <recommendedName>
            <fullName evidence="13">Glutamate N-acetyltransferase</fullName>
            <ecNumber evidence="13">2.3.1.35</ecNumber>
        </recommendedName>
        <alternativeName>
            <fullName evidence="13">Ornithine acetyltransferase</fullName>
            <shortName evidence="13">OATase</shortName>
        </alternativeName>
        <alternativeName>
            <fullName evidence="13">Ornithine transacetylase</fullName>
        </alternativeName>
    </domain>
    <domain>
        <recommendedName>
            <fullName evidence="13">Amino-acid acetyltransferase</fullName>
            <ecNumber evidence="13">2.3.1.1</ecNumber>
        </recommendedName>
        <alternativeName>
            <fullName evidence="13">N-acetylglutamate synthase</fullName>
            <shortName evidence="13">AGSase</shortName>
        </alternativeName>
    </domain>
    <component>
        <recommendedName>
            <fullName evidence="13">Arginine biosynthesis bifunctional protein ArgJ alpha chain</fullName>
        </recommendedName>
    </component>
    <component>
        <recommendedName>
            <fullName evidence="13">Arginine biosynthesis bifunctional protein ArgJ beta chain</fullName>
        </recommendedName>
    </component>
</protein>
<evidence type="ECO:0000256" key="6">
    <source>
        <dbReference type="ARBA" id="ARBA00022679"/>
    </source>
</evidence>
<evidence type="ECO:0000256" key="5">
    <source>
        <dbReference type="ARBA" id="ARBA00022605"/>
    </source>
</evidence>
<comment type="subunit">
    <text evidence="3 13">Heterotetramer of two alpha and two beta chains.</text>
</comment>
<dbReference type="eggNOG" id="COG1364">
    <property type="taxonomic scope" value="Bacteria"/>
</dbReference>
<accession>A0A0A5GJX2</accession>
<feature type="binding site" evidence="13">
    <location>
        <position position="391"/>
    </location>
    <ligand>
        <name>substrate</name>
    </ligand>
</feature>
<dbReference type="FunFam" id="3.30.2330.10:FF:000001">
    <property type="entry name" value="Arginine biosynthesis bifunctional protein ArgJ, mitochondrial"/>
    <property type="match status" value="1"/>
</dbReference>
<feature type="active site" description="Nucleophile" evidence="13">
    <location>
        <position position="183"/>
    </location>
</feature>
<keyword evidence="7 13" id="KW-0068">Autocatalytic cleavage</keyword>
<dbReference type="FunFam" id="3.60.70.12:FF:000001">
    <property type="entry name" value="Arginine biosynthesis bifunctional protein ArgJ, chloroplastic"/>
    <property type="match status" value="1"/>
</dbReference>
<dbReference type="AlphaFoldDB" id="A0A0A5GJX2"/>
<evidence type="ECO:0000313" key="15">
    <source>
        <dbReference type="Proteomes" id="UP000030403"/>
    </source>
</evidence>
<feature type="binding site" evidence="13">
    <location>
        <position position="146"/>
    </location>
    <ligand>
        <name>substrate</name>
    </ligand>
</feature>
<comment type="similarity">
    <text evidence="2 13">Belongs to the ArgJ family.</text>
</comment>
<evidence type="ECO:0000256" key="11">
    <source>
        <dbReference type="ARBA" id="ARBA00049439"/>
    </source>
</evidence>
<sequence>MSDGSVISPQGFQAGGFHCGIKRKRPDLGWIYSEVPADAAGVYTTNQFQAAPLKVTQESLAIEQKLQSILVNSGVANSCTGEEGLQKAYNMRASFAQHFSLPEHYTAVVSTGLIGTQIPMEKVKQGINQIPFHVQEAEQFGRSILTTDTFIKHIAIELNIDGQKVIIGGAAKGSGMVHPNMATMLGFLTTDAKVDQDDLSDALSEITQSTFNMITVDGDTSTNDMVLAMANGMAENNPLTKDHPEWQVFKQGLKIVCESLSKMIARDGEGATKLIEVEVKGASTNEAAQKISKTIVGSNLVKSAVFGNDANWGRIVNALGYAGEPIQLEKINVYLGNITVIENGNPVSFNEEDALSYLNQENVQIIVDLNQGDSDATAWGCDLTYDYVKINAAYRT</sequence>
<dbReference type="Gene3D" id="3.10.20.340">
    <property type="entry name" value="ArgJ beta chain, C-terminal domain"/>
    <property type="match status" value="1"/>
</dbReference>
<reference evidence="14 15" key="1">
    <citation type="submission" date="2013-08" db="EMBL/GenBank/DDBJ databases">
        <authorList>
            <person name="Huang J."/>
            <person name="Wang G."/>
        </authorList>
    </citation>
    <scope>NUCLEOTIDE SEQUENCE [LARGE SCALE GENOMIC DNA]</scope>
    <source>
        <strain evidence="14 15">BH030004</strain>
    </source>
</reference>
<evidence type="ECO:0000256" key="9">
    <source>
        <dbReference type="ARBA" id="ARBA00023315"/>
    </source>
</evidence>
<dbReference type="STRING" id="1385511.GCA_000425225_01385"/>
<dbReference type="NCBIfam" id="TIGR00120">
    <property type="entry name" value="ArgJ"/>
    <property type="match status" value="1"/>
</dbReference>
<dbReference type="InterPro" id="IPR002813">
    <property type="entry name" value="Arg_biosynth_ArgJ"/>
</dbReference>
<dbReference type="Gene3D" id="3.30.2330.10">
    <property type="entry name" value="arginine biosynthesis bifunctional protein suprefamily"/>
    <property type="match status" value="1"/>
</dbReference>
<comment type="pathway">
    <text evidence="13">Amino-acid biosynthesis; L-arginine biosynthesis; N(2)-acetyl-L-ornithine from L-glutamate: step 1/4.</text>
</comment>
<keyword evidence="8 13" id="KW-0511">Multifunctional enzyme</keyword>
<comment type="subcellular location">
    <subcellularLocation>
        <location evidence="1 13">Cytoplasm</location>
    </subcellularLocation>
</comment>
<comment type="function">
    <text evidence="12 13">Catalyzes two activities which are involved in the cyclic version of arginine biosynthesis: the synthesis of N-acetylglutamate from glutamate and acetyl-CoA as the acetyl donor, and of ornithine by transacetylation between N(2)-acetylornithine and glutamate.</text>
</comment>
<comment type="catalytic activity">
    <reaction evidence="11 13">
        <text>N(2)-acetyl-L-ornithine + L-glutamate = N-acetyl-L-glutamate + L-ornithine</text>
        <dbReference type="Rhea" id="RHEA:15349"/>
        <dbReference type="ChEBI" id="CHEBI:29985"/>
        <dbReference type="ChEBI" id="CHEBI:44337"/>
        <dbReference type="ChEBI" id="CHEBI:46911"/>
        <dbReference type="ChEBI" id="CHEBI:57805"/>
        <dbReference type="EC" id="2.3.1.35"/>
    </reaction>
</comment>
<evidence type="ECO:0000256" key="10">
    <source>
        <dbReference type="ARBA" id="ARBA00048372"/>
    </source>
</evidence>
<dbReference type="SUPFAM" id="SSF56266">
    <property type="entry name" value="DmpA/ArgJ-like"/>
    <property type="match status" value="1"/>
</dbReference>
<feature type="site" description="Cleavage; by autolysis" evidence="13">
    <location>
        <begin position="182"/>
        <end position="183"/>
    </location>
</feature>
<dbReference type="UniPathway" id="UPA00068">
    <property type="reaction ID" value="UER00106"/>
</dbReference>
<dbReference type="GO" id="GO:0004042">
    <property type="term" value="F:L-glutamate N-acetyltransferase activity"/>
    <property type="evidence" value="ECO:0007669"/>
    <property type="project" value="UniProtKB-UniRule"/>
</dbReference>
<dbReference type="EC" id="2.3.1.35" evidence="13"/>
<feature type="binding site" evidence="13">
    <location>
        <position position="396"/>
    </location>
    <ligand>
        <name>substrate</name>
    </ligand>
</feature>
<dbReference type="GO" id="GO:0004358">
    <property type="term" value="F:L-glutamate N-acetyltransferase activity, acting on acetyl-L-ornithine as donor"/>
    <property type="evidence" value="ECO:0007669"/>
    <property type="project" value="UniProtKB-UniRule"/>
</dbReference>
<feature type="binding site" evidence="13">
    <location>
        <position position="172"/>
    </location>
    <ligand>
        <name>substrate</name>
    </ligand>
</feature>
<feature type="binding site" evidence="13">
    <location>
        <position position="183"/>
    </location>
    <ligand>
        <name>substrate</name>
    </ligand>
</feature>
<name>A0A0A5GJX2_9BACI</name>
<feature type="site" description="Involved in the stabilization of negative charge on the oxyanion by the formation of the oxyanion hole" evidence="13">
    <location>
        <position position="111"/>
    </location>
</feature>
<keyword evidence="4 13" id="KW-0055">Arginine biosynthesis</keyword>
<feature type="site" description="Involved in the stabilization of negative charge on the oxyanion by the formation of the oxyanion hole" evidence="13">
    <location>
        <position position="112"/>
    </location>
</feature>
<comment type="catalytic activity">
    <reaction evidence="10 13">
        <text>L-glutamate + acetyl-CoA = N-acetyl-L-glutamate + CoA + H(+)</text>
        <dbReference type="Rhea" id="RHEA:24292"/>
        <dbReference type="ChEBI" id="CHEBI:15378"/>
        <dbReference type="ChEBI" id="CHEBI:29985"/>
        <dbReference type="ChEBI" id="CHEBI:44337"/>
        <dbReference type="ChEBI" id="CHEBI:57287"/>
        <dbReference type="ChEBI" id="CHEBI:57288"/>
        <dbReference type="EC" id="2.3.1.1"/>
    </reaction>
</comment>
<keyword evidence="13" id="KW-0963">Cytoplasm</keyword>
<dbReference type="CDD" id="cd02152">
    <property type="entry name" value="OAT"/>
    <property type="match status" value="1"/>
</dbReference>
<dbReference type="Gene3D" id="3.60.70.12">
    <property type="entry name" value="L-amino peptidase D-ALA esterase/amidase"/>
    <property type="match status" value="1"/>
</dbReference>
<dbReference type="GO" id="GO:0006526">
    <property type="term" value="P:L-arginine biosynthetic process"/>
    <property type="evidence" value="ECO:0007669"/>
    <property type="project" value="UniProtKB-UniRule"/>
</dbReference>
<comment type="pathway">
    <text evidence="13">Amino-acid biosynthesis; L-arginine biosynthesis; L-ornithine and N-acetyl-L-glutamate from L-glutamate and N(2)-acetyl-L-ornithine (cyclic): step 1/1.</text>
</comment>
<organism evidence="14 15">
    <name type="scientific">Pontibacillus marinus BH030004 = DSM 16465</name>
    <dbReference type="NCBI Taxonomy" id="1385511"/>
    <lineage>
        <taxon>Bacteria</taxon>
        <taxon>Bacillati</taxon>
        <taxon>Bacillota</taxon>
        <taxon>Bacilli</taxon>
        <taxon>Bacillales</taxon>
        <taxon>Bacillaceae</taxon>
        <taxon>Pontibacillus</taxon>
    </lineage>
</organism>
<evidence type="ECO:0000256" key="2">
    <source>
        <dbReference type="ARBA" id="ARBA00006774"/>
    </source>
</evidence>
<keyword evidence="9 13" id="KW-0012">Acyltransferase</keyword>
<evidence type="ECO:0000256" key="4">
    <source>
        <dbReference type="ARBA" id="ARBA00022571"/>
    </source>
</evidence>
<keyword evidence="15" id="KW-1185">Reference proteome</keyword>
<comment type="caution">
    <text evidence="14">The sequence shown here is derived from an EMBL/GenBank/DDBJ whole genome shotgun (WGS) entry which is preliminary data.</text>
</comment>
<feature type="chain" id="PRO_5023475228" description="Arginine biosynthesis bifunctional protein ArgJ beta chain" evidence="13">
    <location>
        <begin position="183"/>
        <end position="396"/>
    </location>
</feature>
<evidence type="ECO:0000256" key="7">
    <source>
        <dbReference type="ARBA" id="ARBA00022813"/>
    </source>
</evidence>
<dbReference type="Proteomes" id="UP000030403">
    <property type="component" value="Unassembled WGS sequence"/>
</dbReference>
<dbReference type="GO" id="GO:0005737">
    <property type="term" value="C:cytoplasm"/>
    <property type="evidence" value="ECO:0007669"/>
    <property type="project" value="UniProtKB-SubCell"/>
</dbReference>
<dbReference type="NCBIfam" id="NF003802">
    <property type="entry name" value="PRK05388.1"/>
    <property type="match status" value="1"/>
</dbReference>
<dbReference type="PANTHER" id="PTHR23100">
    <property type="entry name" value="ARGININE BIOSYNTHESIS BIFUNCTIONAL PROTEIN ARGJ"/>
    <property type="match status" value="1"/>
</dbReference>
<dbReference type="HAMAP" id="MF_01106">
    <property type="entry name" value="ArgJ"/>
    <property type="match status" value="1"/>
</dbReference>
<dbReference type="EC" id="2.3.1.1" evidence="13"/>
<dbReference type="PANTHER" id="PTHR23100:SF0">
    <property type="entry name" value="ARGININE BIOSYNTHESIS BIFUNCTIONAL PROTEIN ARGJ, MITOCHONDRIAL"/>
    <property type="match status" value="1"/>
</dbReference>
<proteinExistence type="inferred from homology"/>
<dbReference type="InterPro" id="IPR042195">
    <property type="entry name" value="ArgJ_beta_C"/>
</dbReference>
<dbReference type="EMBL" id="AVPF01000002">
    <property type="protein sequence ID" value="KGX91460.1"/>
    <property type="molecule type" value="Genomic_DNA"/>
</dbReference>
<evidence type="ECO:0000256" key="8">
    <source>
        <dbReference type="ARBA" id="ARBA00023268"/>
    </source>
</evidence>
<evidence type="ECO:0000256" key="3">
    <source>
        <dbReference type="ARBA" id="ARBA00011475"/>
    </source>
</evidence>
<evidence type="ECO:0000256" key="12">
    <source>
        <dbReference type="ARBA" id="ARBA00054976"/>
    </source>
</evidence>
<keyword evidence="6 13" id="KW-0808">Transferase</keyword>
<feature type="chain" id="PRO_5023475229" description="Arginine biosynthesis bifunctional protein ArgJ alpha chain" evidence="13">
    <location>
        <begin position="1"/>
        <end position="182"/>
    </location>
</feature>
<evidence type="ECO:0000256" key="1">
    <source>
        <dbReference type="ARBA" id="ARBA00004496"/>
    </source>
</evidence>
<evidence type="ECO:0000313" key="14">
    <source>
        <dbReference type="EMBL" id="KGX91460.1"/>
    </source>
</evidence>
<keyword evidence="5 13" id="KW-0028">Amino-acid biosynthesis</keyword>
<dbReference type="InterPro" id="IPR016117">
    <property type="entry name" value="ArgJ-like_dom_sf"/>
</dbReference>
<evidence type="ECO:0000256" key="13">
    <source>
        <dbReference type="HAMAP-Rule" id="MF_01106"/>
    </source>
</evidence>